<organism evidence="1 2">
    <name type="scientific">Methylophaga marina</name>
    <dbReference type="NCBI Taxonomy" id="45495"/>
    <lineage>
        <taxon>Bacteria</taxon>
        <taxon>Pseudomonadati</taxon>
        <taxon>Pseudomonadota</taxon>
        <taxon>Gammaproteobacteria</taxon>
        <taxon>Thiotrichales</taxon>
        <taxon>Piscirickettsiaceae</taxon>
        <taxon>Methylophaga</taxon>
    </lineage>
</organism>
<gene>
    <name evidence="1" type="ORF">GCM10008964_18050</name>
</gene>
<name>A0ABP3DAS6_9GAMM</name>
<keyword evidence="2" id="KW-1185">Reference proteome</keyword>
<accession>A0ABP3DAS6</accession>
<evidence type="ECO:0000313" key="2">
    <source>
        <dbReference type="Proteomes" id="UP001501476"/>
    </source>
</evidence>
<dbReference type="Proteomes" id="UP001501476">
    <property type="component" value="Unassembled WGS sequence"/>
</dbReference>
<reference evidence="2" key="1">
    <citation type="journal article" date="2019" name="Int. J. Syst. Evol. Microbiol.">
        <title>The Global Catalogue of Microorganisms (GCM) 10K type strain sequencing project: providing services to taxonomists for standard genome sequencing and annotation.</title>
        <authorList>
            <consortium name="The Broad Institute Genomics Platform"/>
            <consortium name="The Broad Institute Genome Sequencing Center for Infectious Disease"/>
            <person name="Wu L."/>
            <person name="Ma J."/>
        </authorList>
    </citation>
    <scope>NUCLEOTIDE SEQUENCE [LARGE SCALE GENOMIC DNA]</scope>
    <source>
        <strain evidence="2">JCM 6886</strain>
    </source>
</reference>
<evidence type="ECO:0008006" key="3">
    <source>
        <dbReference type="Google" id="ProtNLM"/>
    </source>
</evidence>
<dbReference type="EMBL" id="BAAADG010000005">
    <property type="protein sequence ID" value="GAA0226953.1"/>
    <property type="molecule type" value="Genomic_DNA"/>
</dbReference>
<dbReference type="InterPro" id="IPR043504">
    <property type="entry name" value="Peptidase_S1_PA_chymotrypsin"/>
</dbReference>
<protein>
    <recommendedName>
        <fullName evidence="3">Serine protease</fullName>
    </recommendedName>
</protein>
<dbReference type="SUPFAM" id="SSF50494">
    <property type="entry name" value="Trypsin-like serine proteases"/>
    <property type="match status" value="1"/>
</dbReference>
<evidence type="ECO:0000313" key="1">
    <source>
        <dbReference type="EMBL" id="GAA0226953.1"/>
    </source>
</evidence>
<sequence>MEVTGLTVNNTPNVKRSYVKQIASMLYAWEKFGYESAEQKYNEKFRTKQRPSLSPVSFMHVVRGKLLFLSQVRGVMNPIYTKLTKRFNKLVEPELKLAFFETTAPEENANKSLWVIEAFSRDGMIEAQGTGFNLDGIGIVTSAHVIGDLDSKQHYSKLVIFRQGSPFTKYTLTPLKTCWHRDLAICQIEDVPVTELESSVKLAAHPPKLMQSLVIKGFPSYDTGNPHSTYLCGISNLITKSLVNYFEVDKPLQGGNSGGPVFDINYDVVGIVAKKENKFGGLNLCVIADQIMSLK</sequence>
<dbReference type="Pfam" id="PF13365">
    <property type="entry name" value="Trypsin_2"/>
    <property type="match status" value="1"/>
</dbReference>
<dbReference type="Gene3D" id="2.40.10.10">
    <property type="entry name" value="Trypsin-like serine proteases"/>
    <property type="match status" value="2"/>
</dbReference>
<dbReference type="InterPro" id="IPR009003">
    <property type="entry name" value="Peptidase_S1_PA"/>
</dbReference>
<proteinExistence type="predicted"/>
<comment type="caution">
    <text evidence="1">The sequence shown here is derived from an EMBL/GenBank/DDBJ whole genome shotgun (WGS) entry which is preliminary data.</text>
</comment>